<comment type="caution">
    <text evidence="2">The sequence shown here is derived from an EMBL/GenBank/DDBJ whole genome shotgun (WGS) entry which is preliminary data.</text>
</comment>
<protein>
    <submittedName>
        <fullName evidence="2">Uncharacterized protein</fullName>
    </submittedName>
</protein>
<dbReference type="AlphaFoldDB" id="A0AAD6IPP0"/>
<feature type="region of interest" description="Disordered" evidence="1">
    <location>
        <begin position="232"/>
        <end position="316"/>
    </location>
</feature>
<gene>
    <name evidence="2" type="ORF">Dda_9258</name>
</gene>
<evidence type="ECO:0000313" key="3">
    <source>
        <dbReference type="Proteomes" id="UP001221413"/>
    </source>
</evidence>
<feature type="region of interest" description="Disordered" evidence="1">
    <location>
        <begin position="127"/>
        <end position="148"/>
    </location>
</feature>
<evidence type="ECO:0000313" key="2">
    <source>
        <dbReference type="EMBL" id="KAJ6255966.1"/>
    </source>
</evidence>
<dbReference type="EMBL" id="JAQGDS010000016">
    <property type="protein sequence ID" value="KAJ6255966.1"/>
    <property type="molecule type" value="Genomic_DNA"/>
</dbReference>
<organism evidence="2 3">
    <name type="scientific">Drechslerella dactyloides</name>
    <name type="common">Nematode-trapping fungus</name>
    <name type="synonym">Arthrobotrys dactyloides</name>
    <dbReference type="NCBI Taxonomy" id="74499"/>
    <lineage>
        <taxon>Eukaryota</taxon>
        <taxon>Fungi</taxon>
        <taxon>Dikarya</taxon>
        <taxon>Ascomycota</taxon>
        <taxon>Pezizomycotina</taxon>
        <taxon>Orbiliomycetes</taxon>
        <taxon>Orbiliales</taxon>
        <taxon>Orbiliaceae</taxon>
        <taxon>Drechslerella</taxon>
    </lineage>
</organism>
<accession>A0AAD6IPP0</accession>
<proteinExistence type="predicted"/>
<evidence type="ECO:0000256" key="1">
    <source>
        <dbReference type="SAM" id="MobiDB-lite"/>
    </source>
</evidence>
<reference evidence="2" key="1">
    <citation type="submission" date="2023-01" db="EMBL/GenBank/DDBJ databases">
        <title>The chitinases involved in constricting ring structure development in the nematode-trapping fungus Drechslerella dactyloides.</title>
        <authorList>
            <person name="Wang R."/>
            <person name="Zhang L."/>
            <person name="Tang P."/>
            <person name="Li S."/>
            <person name="Liang L."/>
        </authorList>
    </citation>
    <scope>NUCLEOTIDE SEQUENCE</scope>
    <source>
        <strain evidence="2">YMF1.00031</strain>
    </source>
</reference>
<feature type="compositionally biased region" description="Gly residues" evidence="1">
    <location>
        <begin position="373"/>
        <end position="383"/>
    </location>
</feature>
<feature type="region of interest" description="Disordered" evidence="1">
    <location>
        <begin position="350"/>
        <end position="400"/>
    </location>
</feature>
<sequence length="418" mass="45455">MGHSVAVLLLEEETQGRGLTCEVTMDLREKMFSVEEVMCASKKMKNSAKAEDDIHSNQLAEADDETLVELFECKTSPGVQRVETRAGCEHRTRRENDTSPAGFCARPPRIRVLHPIWPLAIARSLGPGPAAKTEPHSARPSSSNGRPSAVVLTDAHEYKLADLTIAMGLGCGLHLFFWKRKRPTDRNGVPPEVLAEHIRDYDRAIRYFYSDIDTGMHFEDLVLNMMVDQDTAPDAPIARSPSREKRRLSATTARSIPPPQSRRHSNSPPPAYAAVSNSGRVDGVPTGAYGSTLIPPPHKFHPPIVPPSSPPPREEKVTVGLQFVTPPKPPPSPRAVPMFHPMQVSQVNPAQPIIGGKNANPFQPPPGFQASNGGNGNGNGNGHGPAPPPPRRASRRSRSYSVISAIQGQIITEVDSEM</sequence>
<dbReference type="Proteomes" id="UP001221413">
    <property type="component" value="Unassembled WGS sequence"/>
</dbReference>
<keyword evidence="3" id="KW-1185">Reference proteome</keyword>
<name>A0AAD6IPP0_DREDA</name>